<dbReference type="PRINTS" id="PR00990">
    <property type="entry name" value="RIBOKINASE"/>
</dbReference>
<dbReference type="PANTHER" id="PTHR10584:SF166">
    <property type="entry name" value="RIBOKINASE"/>
    <property type="match status" value="1"/>
</dbReference>
<dbReference type="GO" id="GO:0006796">
    <property type="term" value="P:phosphate-containing compound metabolic process"/>
    <property type="evidence" value="ECO:0007669"/>
    <property type="project" value="UniProtKB-ARBA"/>
</dbReference>
<evidence type="ECO:0000313" key="6">
    <source>
        <dbReference type="EMBL" id="MBC5689627.1"/>
    </source>
</evidence>
<organism evidence="6 7">
    <name type="scientific">Mediterraneibacter hominis</name>
    <dbReference type="NCBI Taxonomy" id="2763054"/>
    <lineage>
        <taxon>Bacteria</taxon>
        <taxon>Bacillati</taxon>
        <taxon>Bacillota</taxon>
        <taxon>Clostridia</taxon>
        <taxon>Lachnospirales</taxon>
        <taxon>Lachnospiraceae</taxon>
        <taxon>Mediterraneibacter</taxon>
    </lineage>
</organism>
<evidence type="ECO:0000256" key="4">
    <source>
        <dbReference type="RuleBase" id="RU003704"/>
    </source>
</evidence>
<dbReference type="Proteomes" id="UP000652477">
    <property type="component" value="Unassembled WGS sequence"/>
</dbReference>
<evidence type="ECO:0000256" key="2">
    <source>
        <dbReference type="ARBA" id="ARBA00022679"/>
    </source>
</evidence>
<dbReference type="EMBL" id="JACOPF010000002">
    <property type="protein sequence ID" value="MBC5689627.1"/>
    <property type="molecule type" value="Genomic_DNA"/>
</dbReference>
<dbReference type="InterPro" id="IPR011611">
    <property type="entry name" value="PfkB_dom"/>
</dbReference>
<sequence>MKIRTQTTPEVLCIGQVLMDCIIKGWNNTSCKERVQTADSVTLSPGGDTFNESVVLSRLGHSVRTVCILGNDLTGNILANLLADSGIYTDYIIRNNTVHTPVAPLLVNTDGNRKSLNAFSRLDDFLQISPSLFKRVRIVSLASLFRPPLTRPETITAICREAKASGAIVTADTKLPLQTPVTLEDIKEALSYIDYIFPNEEEARFYTKKNDYSDMAEVFLNYGVKNVIIKTGQNGCFAKNHKISLSLPAFRVTATDSTGAGDNFAAGFLSALLRGNALKDALAFATACAAICVQSVGATSGVQSRVQVEKFLSDTDYRAI</sequence>
<evidence type="ECO:0000256" key="3">
    <source>
        <dbReference type="ARBA" id="ARBA00022777"/>
    </source>
</evidence>
<dbReference type="InterPro" id="IPR002173">
    <property type="entry name" value="Carboh/pur_kinase_PfkB_CS"/>
</dbReference>
<keyword evidence="2 4" id="KW-0808">Transferase</keyword>
<dbReference type="Pfam" id="PF00294">
    <property type="entry name" value="PfkB"/>
    <property type="match status" value="1"/>
</dbReference>
<evidence type="ECO:0000313" key="7">
    <source>
        <dbReference type="Proteomes" id="UP000652477"/>
    </source>
</evidence>
<dbReference type="PANTHER" id="PTHR10584">
    <property type="entry name" value="SUGAR KINASE"/>
    <property type="match status" value="1"/>
</dbReference>
<keyword evidence="3 4" id="KW-0418">Kinase</keyword>
<dbReference type="Gene3D" id="3.40.1190.20">
    <property type="match status" value="1"/>
</dbReference>
<feature type="domain" description="Carbohydrate kinase PfkB" evidence="5">
    <location>
        <begin position="10"/>
        <end position="302"/>
    </location>
</feature>
<protein>
    <submittedName>
        <fullName evidence="6">Carbohydrate kinase family protein</fullName>
    </submittedName>
</protein>
<accession>A0A923RST3</accession>
<dbReference type="GO" id="GO:0016301">
    <property type="term" value="F:kinase activity"/>
    <property type="evidence" value="ECO:0007669"/>
    <property type="project" value="UniProtKB-KW"/>
</dbReference>
<reference evidence="6" key="1">
    <citation type="submission" date="2020-08" db="EMBL/GenBank/DDBJ databases">
        <title>Genome public.</title>
        <authorList>
            <person name="Liu C."/>
            <person name="Sun Q."/>
        </authorList>
    </citation>
    <scope>NUCLEOTIDE SEQUENCE</scope>
    <source>
        <strain evidence="6">NSJ-55</strain>
    </source>
</reference>
<dbReference type="InterPro" id="IPR002139">
    <property type="entry name" value="Ribo/fructo_kinase"/>
</dbReference>
<comment type="caution">
    <text evidence="6">The sequence shown here is derived from an EMBL/GenBank/DDBJ whole genome shotgun (WGS) entry which is preliminary data.</text>
</comment>
<keyword evidence="7" id="KW-1185">Reference proteome</keyword>
<dbReference type="SUPFAM" id="SSF53613">
    <property type="entry name" value="Ribokinase-like"/>
    <property type="match status" value="1"/>
</dbReference>
<evidence type="ECO:0000259" key="5">
    <source>
        <dbReference type="Pfam" id="PF00294"/>
    </source>
</evidence>
<dbReference type="AlphaFoldDB" id="A0A923RST3"/>
<dbReference type="PROSITE" id="PS00584">
    <property type="entry name" value="PFKB_KINASES_2"/>
    <property type="match status" value="1"/>
</dbReference>
<evidence type="ECO:0000256" key="1">
    <source>
        <dbReference type="ARBA" id="ARBA00010688"/>
    </source>
</evidence>
<gene>
    <name evidence="6" type="ORF">H8S37_11920</name>
</gene>
<comment type="similarity">
    <text evidence="1 4">Belongs to the carbohydrate kinase PfkB family.</text>
</comment>
<name>A0A923RST3_9FIRM</name>
<dbReference type="RefSeq" id="WP_186876287.1">
    <property type="nucleotide sequence ID" value="NZ_JACOPF010000002.1"/>
</dbReference>
<dbReference type="InterPro" id="IPR029056">
    <property type="entry name" value="Ribokinase-like"/>
</dbReference>
<proteinExistence type="inferred from homology"/>